<dbReference type="Proteomes" id="UP000293391">
    <property type="component" value="Chromosome"/>
</dbReference>
<dbReference type="EMBL" id="CP054803">
    <property type="protein sequence ID" value="QKU20628.1"/>
    <property type="molecule type" value="Genomic_DNA"/>
</dbReference>
<dbReference type="Proteomes" id="UP000548425">
    <property type="component" value="Unassembled WGS sequence"/>
</dbReference>
<reference evidence="3" key="5">
    <citation type="submission" date="2021-06" db="EMBL/GenBank/DDBJ databases">
        <authorList>
            <person name="Diorio-Toth L."/>
        </authorList>
    </citation>
    <scope>NUCLEOTIDE SEQUENCE</scope>
    <source>
        <strain evidence="3">AL_065</strain>
    </source>
</reference>
<dbReference type="EMBL" id="CP078045">
    <property type="protein sequence ID" value="QXR07997.1"/>
    <property type="molecule type" value="Genomic_DNA"/>
</dbReference>
<proteinExistence type="predicted"/>
<accession>A0A380VAB0</accession>
<reference evidence="3" key="1">
    <citation type="submission" date="2018-10" db="EMBL/GenBank/DDBJ databases">
        <authorList>
            <person name="D'Souza A.W."/>
            <person name="Potter R.F."/>
            <person name="Wallace M."/>
            <person name="Shupe A."/>
            <person name="Patel S."/>
            <person name="Sun S."/>
            <person name="Gul D."/>
            <person name="Kwon J.H."/>
            <person name="Andleeb S."/>
            <person name="Burnham C.-A.D."/>
            <person name="Dantas G."/>
        </authorList>
    </citation>
    <scope>NUCLEOTIDE SEQUENCE</scope>
    <source>
        <strain evidence="3">AL_065</strain>
    </source>
</reference>
<evidence type="ECO:0000313" key="4">
    <source>
        <dbReference type="Proteomes" id="UP000509126"/>
    </source>
</evidence>
<dbReference type="EMBL" id="JACHLA010000004">
    <property type="protein sequence ID" value="MBB6362927.1"/>
    <property type="molecule type" value="Genomic_DNA"/>
</dbReference>
<protein>
    <submittedName>
        <fullName evidence="3">DUF2789 domain-containing protein</fullName>
    </submittedName>
    <submittedName>
        <fullName evidence="2">DUF2789 family protein</fullName>
    </submittedName>
</protein>
<dbReference type="Proteomes" id="UP000509126">
    <property type="component" value="Chromosome"/>
</dbReference>
<reference evidence="3" key="2">
    <citation type="journal article" date="2019" name="Nat. Commun.">
        <title>Spatiotemporal dynamics of multidrug resistant bacteria on intensive care unit surfaces.</title>
        <authorList>
            <person name="D'Souza A.W."/>
            <person name="Potter R.F."/>
            <person name="Wallace M."/>
            <person name="Shupe A."/>
            <person name="Patel S."/>
            <person name="Sun X."/>
            <person name="Gul D."/>
            <person name="Kwon J.H."/>
            <person name="Andleeb S."/>
            <person name="Burnham C.D."/>
            <person name="Dantas G."/>
        </authorList>
    </citation>
    <scope>NUCLEOTIDE SEQUENCE</scope>
    <source>
        <strain evidence="3">AL_065</strain>
    </source>
</reference>
<organism evidence="1 5">
    <name type="scientific">Acinetobacter lwoffii</name>
    <dbReference type="NCBI Taxonomy" id="28090"/>
    <lineage>
        <taxon>Bacteria</taxon>
        <taxon>Pseudomonadati</taxon>
        <taxon>Pseudomonadota</taxon>
        <taxon>Gammaproteobacteria</taxon>
        <taxon>Moraxellales</taxon>
        <taxon>Moraxellaceae</taxon>
        <taxon>Acinetobacter</taxon>
    </lineage>
</organism>
<evidence type="ECO:0000313" key="5">
    <source>
        <dbReference type="Proteomes" id="UP000548425"/>
    </source>
</evidence>
<evidence type="ECO:0000313" key="1">
    <source>
        <dbReference type="EMBL" id="MBB6362927.1"/>
    </source>
</evidence>
<dbReference type="Pfam" id="PF10982">
    <property type="entry name" value="DUF2789"/>
    <property type="match status" value="1"/>
</dbReference>
<sequence>MLEQRATFELFFEQLGLDSSPEAIDEFISTHQIGMDVPLHKAPFWSKSQHDFLISHWKKDDDWAIFVDVLNEQLHIEAEGSGSCDIPSHKST</sequence>
<dbReference type="RefSeq" id="WP_004645104.1">
    <property type="nucleotide sequence ID" value="NZ_BBSQ01000010.1"/>
</dbReference>
<dbReference type="AlphaFoldDB" id="A0A380VAB0"/>
<dbReference type="InterPro" id="IPR038086">
    <property type="entry name" value="DUF2789_sf"/>
</dbReference>
<dbReference type="InterPro" id="IPR021250">
    <property type="entry name" value="DUF2789"/>
</dbReference>
<reference evidence="1 5" key="4">
    <citation type="submission" date="2020-08" db="EMBL/GenBank/DDBJ databases">
        <title>Functional genomics of gut bacteria from endangered species of beetles.</title>
        <authorList>
            <person name="Carlos-Shanley C."/>
        </authorList>
    </citation>
    <scope>NUCLEOTIDE SEQUENCE [LARGE SCALE GENOMIC DNA]</scope>
    <source>
        <strain evidence="1 5">S00127</strain>
    </source>
</reference>
<dbReference type="Gene3D" id="1.10.10.1130">
    <property type="entry name" value="Uncharacterised protein PF10982, DUF2789"/>
    <property type="match status" value="1"/>
</dbReference>
<reference evidence="2 4" key="3">
    <citation type="submission" date="2019-11" db="EMBL/GenBank/DDBJ databases">
        <title>FDA dAtabase for Regulatory Grade micrObial Sequences (FDA-ARGOS): Supporting development and validation of Infectious Disease Dx tests.</title>
        <authorList>
            <person name="Patel R."/>
            <person name="Rucinski S."/>
            <person name="Tallon L."/>
            <person name="Sadzewicz L."/>
            <person name="Vavikolanu K."/>
            <person name="Mehta A."/>
            <person name="Aluvathingal J."/>
            <person name="Nadendla S."/>
            <person name="Nandy P."/>
            <person name="Geyer C."/>
            <person name="Yan Y."/>
            <person name="Sichtig H."/>
        </authorList>
    </citation>
    <scope>NUCLEOTIDE SEQUENCE [LARGE SCALE GENOMIC DNA]</scope>
    <source>
        <strain evidence="2 4">FDAARGOS_557</strain>
    </source>
</reference>
<evidence type="ECO:0000313" key="3">
    <source>
        <dbReference type="EMBL" id="QXR07997.1"/>
    </source>
</evidence>
<gene>
    <name evidence="3" type="ORF">EVX74_002985</name>
    <name evidence="2" type="ORF">FOB19_03790</name>
    <name evidence="1" type="ORF">HNP34_001048</name>
</gene>
<evidence type="ECO:0000313" key="2">
    <source>
        <dbReference type="EMBL" id="QKU20628.1"/>
    </source>
</evidence>
<name>A0A380VAB0_ACILW</name>